<protein>
    <submittedName>
        <fullName evidence="6">Sigma-70 family RNA polymerase sigma factor</fullName>
    </submittedName>
</protein>
<proteinExistence type="predicted"/>
<accession>A0ABV1MVH7</accession>
<name>A0ABV1MVH7_9BACI</name>
<evidence type="ECO:0000313" key="7">
    <source>
        <dbReference type="Proteomes" id="UP001478862"/>
    </source>
</evidence>
<evidence type="ECO:0000256" key="3">
    <source>
        <dbReference type="ARBA" id="ARBA00023125"/>
    </source>
</evidence>
<dbReference type="EMBL" id="JBEGDG010000015">
    <property type="protein sequence ID" value="MEQ6356506.1"/>
    <property type="molecule type" value="Genomic_DNA"/>
</dbReference>
<dbReference type="Proteomes" id="UP001478862">
    <property type="component" value="Unassembled WGS sequence"/>
</dbReference>
<dbReference type="PANTHER" id="PTHR30385">
    <property type="entry name" value="SIGMA FACTOR F FLAGELLAR"/>
    <property type="match status" value="1"/>
</dbReference>
<dbReference type="NCBIfam" id="TIGR02937">
    <property type="entry name" value="sigma70-ECF"/>
    <property type="match status" value="1"/>
</dbReference>
<dbReference type="InterPro" id="IPR013325">
    <property type="entry name" value="RNA_pol_sigma_r2"/>
</dbReference>
<comment type="caution">
    <text evidence="6">The sequence shown here is derived from an EMBL/GenBank/DDBJ whole genome shotgun (WGS) entry which is preliminary data.</text>
</comment>
<evidence type="ECO:0000313" key="6">
    <source>
        <dbReference type="EMBL" id="MEQ6356506.1"/>
    </source>
</evidence>
<dbReference type="Pfam" id="PF04542">
    <property type="entry name" value="Sigma70_r2"/>
    <property type="match status" value="1"/>
</dbReference>
<keyword evidence="7" id="KW-1185">Reference proteome</keyword>
<dbReference type="InterPro" id="IPR014284">
    <property type="entry name" value="RNA_pol_sigma-70_dom"/>
</dbReference>
<evidence type="ECO:0000256" key="2">
    <source>
        <dbReference type="ARBA" id="ARBA00023082"/>
    </source>
</evidence>
<reference evidence="6 7" key="1">
    <citation type="submission" date="2024-06" db="EMBL/GenBank/DDBJ databases">
        <title>Lysinibacillus zambalefons sp. nov., a Novel Firmicute Isolated from the Poon Bato Zambales Hyperalkaline Spring.</title>
        <authorList>
            <person name="Aja J.A."/>
            <person name="Lazaro J.E.H."/>
            <person name="Llorin L.D."/>
            <person name="Lim K.R."/>
            <person name="Teodosio J."/>
            <person name="Dalisay D.S."/>
        </authorList>
    </citation>
    <scope>NUCLEOTIDE SEQUENCE [LARGE SCALE GENOMIC DNA]</scope>
    <source>
        <strain evidence="6 7">M3</strain>
    </source>
</reference>
<keyword evidence="1" id="KW-0805">Transcription regulation</keyword>
<feature type="domain" description="RNA polymerase sigma-70" evidence="5">
    <location>
        <begin position="49"/>
        <end position="62"/>
    </location>
</feature>
<dbReference type="RefSeq" id="WP_349660951.1">
    <property type="nucleotide sequence ID" value="NZ_JBEGDG010000015.1"/>
</dbReference>
<dbReference type="InterPro" id="IPR007627">
    <property type="entry name" value="RNA_pol_sigma70_r2"/>
</dbReference>
<keyword evidence="3" id="KW-0238">DNA-binding</keyword>
<evidence type="ECO:0000256" key="1">
    <source>
        <dbReference type="ARBA" id="ARBA00023015"/>
    </source>
</evidence>
<dbReference type="Gene3D" id="1.20.120.1810">
    <property type="match status" value="1"/>
</dbReference>
<dbReference type="SUPFAM" id="SSF88946">
    <property type="entry name" value="Sigma2 domain of RNA polymerase sigma factors"/>
    <property type="match status" value="1"/>
</dbReference>
<evidence type="ECO:0000259" key="5">
    <source>
        <dbReference type="PROSITE" id="PS00715"/>
    </source>
</evidence>
<evidence type="ECO:0000256" key="4">
    <source>
        <dbReference type="ARBA" id="ARBA00023163"/>
    </source>
</evidence>
<gene>
    <name evidence="6" type="ORF">ABNX05_17935</name>
</gene>
<dbReference type="PROSITE" id="PS00715">
    <property type="entry name" value="SIGMA70_1"/>
    <property type="match status" value="1"/>
</dbReference>
<dbReference type="InterPro" id="IPR000943">
    <property type="entry name" value="RNA_pol_sigma70"/>
</dbReference>
<organism evidence="6 7">
    <name type="scientific">Lysinibacillus zambalensis</name>
    <dbReference type="NCBI Taxonomy" id="3160866"/>
    <lineage>
        <taxon>Bacteria</taxon>
        <taxon>Bacillati</taxon>
        <taxon>Bacillota</taxon>
        <taxon>Bacilli</taxon>
        <taxon>Bacillales</taxon>
        <taxon>Bacillaceae</taxon>
        <taxon>Lysinibacillus</taxon>
    </lineage>
</organism>
<keyword evidence="2" id="KW-0731">Sigma factor</keyword>
<sequence>MQNFSNTEWEGLTEEEVFLLNRRLVITTVRRKFPNNQYFCKAHMLDLDDLVQLGNIGLLNAIRTFEPIRKSSFRTYAINCISWSISTNAKKESLRTVNTQSYDLANVVSVDTPLNMNGNEEEAVIFLNTIEANENTSETAEGNLFQQQVIEFLKADKDIDDELLYILIARTKEKTMREIAKHFGKHPNAISQRLKTQKAIRVKNRLSKFLKNRDY</sequence>
<keyword evidence="4" id="KW-0804">Transcription</keyword>